<reference evidence="3" key="1">
    <citation type="submission" date="2019-12" db="EMBL/GenBank/DDBJ databases">
        <title>Comparative genomics gives insights into the taxonomy of the Azoarcus-Aromatoleum group and reveals separate origins of nif in the plant-associated Azoarcus and non-plant-associated Aromatoleum sub-groups.</title>
        <authorList>
            <person name="Lafos M."/>
            <person name="Maluk M."/>
            <person name="Batista M."/>
            <person name="Junghare M."/>
            <person name="Carmona M."/>
            <person name="Faoro H."/>
            <person name="Cruz L.M."/>
            <person name="Battistoni F."/>
            <person name="De Souza E."/>
            <person name="Pedrosa F."/>
            <person name="Chen W.-M."/>
            <person name="Poole P.S."/>
            <person name="Dixon R.A."/>
            <person name="James E.K."/>
        </authorList>
    </citation>
    <scope>NUCLEOTIDE SEQUENCE</scope>
    <source>
        <strain evidence="3">U120</strain>
    </source>
</reference>
<evidence type="ECO:0000313" key="3">
    <source>
        <dbReference type="EMBL" id="NMF94324.1"/>
    </source>
</evidence>
<protein>
    <submittedName>
        <fullName evidence="3">Uncharacterized protein</fullName>
    </submittedName>
</protein>
<gene>
    <name evidence="3" type="ORF">GO608_13420</name>
</gene>
<organism evidence="3 4">
    <name type="scientific">Aromatoleum buckelii</name>
    <dbReference type="NCBI Taxonomy" id="200254"/>
    <lineage>
        <taxon>Bacteria</taxon>
        <taxon>Pseudomonadati</taxon>
        <taxon>Pseudomonadota</taxon>
        <taxon>Betaproteobacteria</taxon>
        <taxon>Rhodocyclales</taxon>
        <taxon>Rhodocyclaceae</taxon>
        <taxon>Aromatoleum</taxon>
    </lineage>
</organism>
<evidence type="ECO:0000256" key="1">
    <source>
        <dbReference type="SAM" id="Coils"/>
    </source>
</evidence>
<evidence type="ECO:0000313" key="4">
    <source>
        <dbReference type="Proteomes" id="UP000601990"/>
    </source>
</evidence>
<evidence type="ECO:0000256" key="2">
    <source>
        <dbReference type="SAM" id="MobiDB-lite"/>
    </source>
</evidence>
<feature type="region of interest" description="Disordered" evidence="2">
    <location>
        <begin position="485"/>
        <end position="506"/>
    </location>
</feature>
<feature type="coiled-coil region" evidence="1">
    <location>
        <begin position="566"/>
        <end position="593"/>
    </location>
</feature>
<dbReference type="EMBL" id="WTVH01000027">
    <property type="protein sequence ID" value="NMF94324.1"/>
    <property type="molecule type" value="Genomic_DNA"/>
</dbReference>
<keyword evidence="4" id="KW-1185">Reference proteome</keyword>
<accession>A0ABX1N4X7</accession>
<name>A0ABX1N4X7_9RHOO</name>
<dbReference type="Proteomes" id="UP000601990">
    <property type="component" value="Unassembled WGS sequence"/>
</dbReference>
<proteinExistence type="predicted"/>
<comment type="caution">
    <text evidence="3">The sequence shown here is derived from an EMBL/GenBank/DDBJ whole genome shotgun (WGS) entry which is preliminary data.</text>
</comment>
<sequence>MSHDFMYDATQRLDTVNPWAPARQRPDPCAEDCTPRCPACGGLKCLCRPRFFPGQLLTDDDLNRLEQYVIDKNRLHNRYLHGWGVACGLEVGCDPCAPGHVIVRTGYAVSPCGDDIVVCADQSVDLCALINTCAPRQPVCDPPYDTPPQDCSGKARDWVLAICYDERPVRGMTAQLGMGDTPCGTRCACGGSTSCGCASCSGAAPGRSGDCSCGLNGETAPPRRKDYAPQCEPTQVCEGYRFVAYPAPKPAKLPDPAGERSGDLIWAWLYANRARFGPLLERLLCCVTRAMELRAAIREGKALDVTASLSVYTDYAAALQEFAADFSLHRCAFVSRVQRQYDDAREFVRRVGEPRVLTRDQVRQLKGNVAALDMTWLDIISECFCSALLPACPPPSPDNCVPLAVVTVGGDTCRVVEICNWEARKILVTWRTIMYWLSWLPWGLLRKWISDLCCGDERERSVYRLLMLMIGVAFSGQQGGAASTPGIARAAARRPPTTPSPETGGDPLADALAADHLLSFMLKDYEALRSEGAASKHHPLWAALLARASDASALAPLAAAGPAADVNDISRKVADLERLVAAQQKQIDKLNKRQ</sequence>
<dbReference type="RefSeq" id="WP_169199554.1">
    <property type="nucleotide sequence ID" value="NZ_WTVH02000001.1"/>
</dbReference>
<keyword evidence="1" id="KW-0175">Coiled coil</keyword>